<keyword evidence="3" id="KW-1185">Reference proteome</keyword>
<proteinExistence type="predicted"/>
<dbReference type="VEuPathDB" id="FungiDB:MAN_10790"/>
<protein>
    <submittedName>
        <fullName evidence="2">Uncharacterized protein</fullName>
    </submittedName>
</protein>
<evidence type="ECO:0000313" key="2">
    <source>
        <dbReference type="EMBL" id="KID59298.1"/>
    </source>
</evidence>
<reference evidence="2 3" key="1">
    <citation type="journal article" date="2014" name="Proc. Natl. Acad. Sci. U.S.A.">
        <title>Trajectory and genomic determinants of fungal-pathogen speciation and host adaptation.</title>
        <authorList>
            <person name="Hu X."/>
            <person name="Xiao G."/>
            <person name="Zheng P."/>
            <person name="Shang Y."/>
            <person name="Su Y."/>
            <person name="Zhang X."/>
            <person name="Liu X."/>
            <person name="Zhan S."/>
            <person name="St Leger R.J."/>
            <person name="Wang C."/>
        </authorList>
    </citation>
    <scope>NUCLEOTIDE SEQUENCE [LARGE SCALE GENOMIC DNA]</scope>
    <source>
        <strain evidence="2 3">ARSEF 549</strain>
    </source>
</reference>
<dbReference type="Proteomes" id="UP000031186">
    <property type="component" value="Unassembled WGS sequence"/>
</dbReference>
<organism evidence="2 3">
    <name type="scientific">Metarhizium anisopliae (strain ARSEF 549)</name>
    <dbReference type="NCBI Taxonomy" id="3151832"/>
    <lineage>
        <taxon>Eukaryota</taxon>
        <taxon>Fungi</taxon>
        <taxon>Dikarya</taxon>
        <taxon>Ascomycota</taxon>
        <taxon>Pezizomycotina</taxon>
        <taxon>Sordariomycetes</taxon>
        <taxon>Hypocreomycetidae</taxon>
        <taxon>Hypocreales</taxon>
        <taxon>Clavicipitaceae</taxon>
        <taxon>Metarhizium</taxon>
    </lineage>
</organism>
<dbReference type="EMBL" id="AZNF01000031">
    <property type="protein sequence ID" value="KID59298.1"/>
    <property type="molecule type" value="Genomic_DNA"/>
</dbReference>
<sequence length="229" mass="26122">MAALVPEHSGLQHPPEDMANSKGTPANAVPNDLPATNEPARETGSAGVPYPIIGGDGPDKDFYTKRPASTPANFSTDHQEEKFREKDLPTLDDYARHINRIDSDNLWNTLIRSGIEEQELCKVLGEIRMWLLGWSPGRDDEWLMHWFLNVDSGTKVYVLSDVSWNKMLSQIPLDNILVLRYVLKEQNVKLLAHYLGKGLDADGIWSFDRERPCNNPKQKHSWWELVWSF</sequence>
<feature type="region of interest" description="Disordered" evidence="1">
    <location>
        <begin position="1"/>
        <end position="83"/>
    </location>
</feature>
<comment type="caution">
    <text evidence="2">The sequence shown here is derived from an EMBL/GenBank/DDBJ whole genome shotgun (WGS) entry which is preliminary data.</text>
</comment>
<accession>A0A0B4ELX6</accession>
<name>A0A0B4ELX6_METAF</name>
<dbReference type="HOGENOM" id="CLU_1210084_0_0_1"/>
<dbReference type="AlphaFoldDB" id="A0A0B4ELX6"/>
<evidence type="ECO:0000313" key="3">
    <source>
        <dbReference type="Proteomes" id="UP000031186"/>
    </source>
</evidence>
<feature type="non-terminal residue" evidence="2">
    <location>
        <position position="1"/>
    </location>
</feature>
<gene>
    <name evidence="2" type="ORF">MAN_10790</name>
</gene>
<evidence type="ECO:0000256" key="1">
    <source>
        <dbReference type="SAM" id="MobiDB-lite"/>
    </source>
</evidence>